<name>A0A918CXP6_9ACTN</name>
<dbReference type="GO" id="GO:0016491">
    <property type="term" value="F:oxidoreductase activity"/>
    <property type="evidence" value="ECO:0007669"/>
    <property type="project" value="InterPro"/>
</dbReference>
<keyword evidence="2" id="KW-1185">Reference proteome</keyword>
<reference evidence="1" key="2">
    <citation type="submission" date="2020-09" db="EMBL/GenBank/DDBJ databases">
        <authorList>
            <person name="Sun Q."/>
            <person name="Zhou Y."/>
        </authorList>
    </citation>
    <scope>NUCLEOTIDE SEQUENCE</scope>
    <source>
        <strain evidence="1">CGMCC 4.7110</strain>
    </source>
</reference>
<sequence length="305" mass="33446">MHSNGSTALERDALVQLTRRWGKRVAVKRDELDLDGHFDESKPDFARHLVPVLALPAARGLDPEAEHRILAGAWISYNAKTQAIEEEIILPACRLMLGPDFPLPPSESAVAVLHQTIIDEHYHILMCHNAAGVTRRRRGLPRLAFPSTQWSVVRALGECVAAVSGPGRDIVRVAFALAAETTINSFLSTLADSHEIQPMNRLTVDLHRKDESGHAVVFRVLATRFFGELSSPERELFLHALTRGLEAFGAPDHAPWTAVASLGGLTVDEEQLRELRDCCPAPKRDTTPLRKLLADLGVEPAALGA</sequence>
<dbReference type="Proteomes" id="UP000653411">
    <property type="component" value="Unassembled WGS sequence"/>
</dbReference>
<proteinExistence type="predicted"/>
<reference evidence="1" key="1">
    <citation type="journal article" date="2014" name="Int. J. Syst. Evol. Microbiol.">
        <title>Complete genome sequence of Corynebacterium casei LMG S-19264T (=DSM 44701T), isolated from a smear-ripened cheese.</title>
        <authorList>
            <consortium name="US DOE Joint Genome Institute (JGI-PGF)"/>
            <person name="Walter F."/>
            <person name="Albersmeier A."/>
            <person name="Kalinowski J."/>
            <person name="Ruckert C."/>
        </authorList>
    </citation>
    <scope>NUCLEOTIDE SEQUENCE</scope>
    <source>
        <strain evidence="1">CGMCC 4.7110</strain>
    </source>
</reference>
<evidence type="ECO:0000313" key="1">
    <source>
        <dbReference type="EMBL" id="GGN45432.1"/>
    </source>
</evidence>
<dbReference type="InterPro" id="IPR025859">
    <property type="entry name" value="AurF/CmlI"/>
</dbReference>
<dbReference type="EMBL" id="BMML01000047">
    <property type="protein sequence ID" value="GGN45432.1"/>
    <property type="molecule type" value="Genomic_DNA"/>
</dbReference>
<gene>
    <name evidence="1" type="ORF">GCM10011578_097350</name>
</gene>
<dbReference type="Gene3D" id="1.10.620.20">
    <property type="entry name" value="Ribonucleotide Reductase, subunit A"/>
    <property type="match status" value="1"/>
</dbReference>
<comment type="caution">
    <text evidence="1">The sequence shown here is derived from an EMBL/GenBank/DDBJ whole genome shotgun (WGS) entry which is preliminary data.</text>
</comment>
<dbReference type="InterPro" id="IPR012348">
    <property type="entry name" value="RNR-like"/>
</dbReference>
<organism evidence="1 2">
    <name type="scientific">Streptomyces fuscichromogenes</name>
    <dbReference type="NCBI Taxonomy" id="1324013"/>
    <lineage>
        <taxon>Bacteria</taxon>
        <taxon>Bacillati</taxon>
        <taxon>Actinomycetota</taxon>
        <taxon>Actinomycetes</taxon>
        <taxon>Kitasatosporales</taxon>
        <taxon>Streptomycetaceae</taxon>
        <taxon>Streptomyces</taxon>
    </lineage>
</organism>
<evidence type="ECO:0008006" key="3">
    <source>
        <dbReference type="Google" id="ProtNLM"/>
    </source>
</evidence>
<dbReference type="AlphaFoldDB" id="A0A918CXP6"/>
<dbReference type="Pfam" id="PF11583">
    <property type="entry name" value="AurF"/>
    <property type="match status" value="1"/>
</dbReference>
<accession>A0A918CXP6</accession>
<evidence type="ECO:0000313" key="2">
    <source>
        <dbReference type="Proteomes" id="UP000653411"/>
    </source>
</evidence>
<protein>
    <recommendedName>
        <fullName evidence="3">Diiron oxygenase</fullName>
    </recommendedName>
</protein>